<reference evidence="4" key="1">
    <citation type="submission" date="2021-01" db="EMBL/GenBank/DDBJ databases">
        <title>Metabolic potential, ecology and presence of endohyphal bacteria is reflected in genomic diversity of Mucoromycotina.</title>
        <authorList>
            <person name="Muszewska A."/>
            <person name="Okrasinska A."/>
            <person name="Steczkiewicz K."/>
            <person name="Drgas O."/>
            <person name="Orlowska M."/>
            <person name="Perlinska-Lenart U."/>
            <person name="Aleksandrzak-Piekarczyk T."/>
            <person name="Szatraj K."/>
            <person name="Zielenkiewicz U."/>
            <person name="Pilsyk S."/>
            <person name="Malc E."/>
            <person name="Mieczkowski P."/>
            <person name="Kruszewska J.S."/>
            <person name="Biernat P."/>
            <person name="Pawlowska J."/>
        </authorList>
    </citation>
    <scope>NUCLEOTIDE SEQUENCE</scope>
    <source>
        <strain evidence="4">WA0000018081</strain>
    </source>
</reference>
<dbReference type="PROSITE" id="PS51375">
    <property type="entry name" value="PPR"/>
    <property type="match status" value="5"/>
</dbReference>
<sequence length="739" mass="83740">MRPALTLSTRRAKSSTCLLNQCEIERSRSFLTCATRASLTERPQLWLLITRPHSTKTPKSHSTKPPRYYSNKPPKYYSTKPPSNLRKFHPRIMNKGINLEELLEFLPTSSLTPKEIFKSLRTALYNTAQHDAKKAWLIYNGMIQHSVDKYLTPNHYGFLLSILKYGNSISPMMTVLENMKSHPSQESSLTNYHISQVLYAMSRHGLVLEACDIIRFTTINSNRLQDTTLLPTANHFHLLAMTLKNSNSRNATTIELVTKLMLEGMLQRETILFNTTSSVMLGLLSTHQQLKLQFLQAMDQINSKNVDFPKTHPYNVYIYTSLISGFARQGDSGSAKRLFDEMKKHKIPPSQVTYGALMEAYSKAGDFTSAIRFITDHHRRGRAISSHMITSLLNNAIQQNNLIVAENTVKFITNKKINVADTDIRLRTALIWLQTKQNVDAARKKFEELYAKDKALVNSIMANHLIMGYGLKKDKDNVIASYDLGSKLAKTQNQELRSKHYLTNALFHCCDVPAALSVFASMRNQAIPDDITLAMVVQGLVLNGERNLAWRLFKTLQSDGIEPNLHAYTSILKLLGHRDSDLKKKNGNPELSLDIISAAGIRLPQLNYFNSSVPSTTDALGLFRRMTGFQKPNVYTYTTLISCFAKHDISRAISIFDHMCAKGVNPTLETYTALIQGCAIFRNSHLALQTFNHMRERRIEPNSVTWRYLLKSLSRSRVDKSQIDKIAAMAGKSLNKKLD</sequence>
<comment type="caution">
    <text evidence="4">The sequence shown here is derived from an EMBL/GenBank/DDBJ whole genome shotgun (WGS) entry which is preliminary data.</text>
</comment>
<dbReference type="InterPro" id="IPR011990">
    <property type="entry name" value="TPR-like_helical_dom_sf"/>
</dbReference>
<evidence type="ECO:0008006" key="6">
    <source>
        <dbReference type="Google" id="ProtNLM"/>
    </source>
</evidence>
<feature type="region of interest" description="Disordered" evidence="3">
    <location>
        <begin position="50"/>
        <end position="81"/>
    </location>
</feature>
<feature type="repeat" description="PPR" evidence="2">
    <location>
        <begin position="667"/>
        <end position="701"/>
    </location>
</feature>
<dbReference type="Pfam" id="PF13812">
    <property type="entry name" value="PPR_3"/>
    <property type="match status" value="2"/>
</dbReference>
<feature type="compositionally biased region" description="Low complexity" evidence="3">
    <location>
        <begin position="65"/>
        <end position="81"/>
    </location>
</feature>
<keyword evidence="1" id="KW-0677">Repeat</keyword>
<evidence type="ECO:0000313" key="5">
    <source>
        <dbReference type="Proteomes" id="UP000613177"/>
    </source>
</evidence>
<accession>A0A8H7SHE5</accession>
<protein>
    <recommendedName>
        <fullName evidence="6">Pentacotripeptide-repeat region of PRORP domain-containing protein</fullName>
    </recommendedName>
</protein>
<evidence type="ECO:0000313" key="4">
    <source>
        <dbReference type="EMBL" id="KAG2228585.1"/>
    </source>
</evidence>
<dbReference type="Proteomes" id="UP000613177">
    <property type="component" value="Unassembled WGS sequence"/>
</dbReference>
<feature type="repeat" description="PPR" evidence="2">
    <location>
        <begin position="633"/>
        <end position="666"/>
    </location>
</feature>
<gene>
    <name evidence="4" type="ORF">INT48_000005</name>
</gene>
<dbReference type="EMBL" id="JAEPRE010000408">
    <property type="protein sequence ID" value="KAG2228585.1"/>
    <property type="molecule type" value="Genomic_DNA"/>
</dbReference>
<keyword evidence="5" id="KW-1185">Reference proteome</keyword>
<evidence type="ECO:0000256" key="3">
    <source>
        <dbReference type="SAM" id="MobiDB-lite"/>
    </source>
</evidence>
<dbReference type="Gene3D" id="1.25.40.10">
    <property type="entry name" value="Tetratricopeptide repeat domain"/>
    <property type="match status" value="3"/>
</dbReference>
<evidence type="ECO:0000256" key="2">
    <source>
        <dbReference type="PROSITE-ProRule" id="PRU00708"/>
    </source>
</evidence>
<feature type="repeat" description="PPR" evidence="2">
    <location>
        <begin position="350"/>
        <end position="384"/>
    </location>
</feature>
<dbReference type="PANTHER" id="PTHR47942">
    <property type="entry name" value="TETRATRICOPEPTIDE REPEAT (TPR)-LIKE SUPERFAMILY PROTEIN-RELATED"/>
    <property type="match status" value="1"/>
</dbReference>
<dbReference type="InterPro" id="IPR002885">
    <property type="entry name" value="PPR_rpt"/>
</dbReference>
<dbReference type="Pfam" id="PF13041">
    <property type="entry name" value="PPR_2"/>
    <property type="match status" value="1"/>
</dbReference>
<feature type="compositionally biased region" description="Basic residues" evidence="3">
    <location>
        <begin position="53"/>
        <end position="64"/>
    </location>
</feature>
<proteinExistence type="predicted"/>
<dbReference type="PANTHER" id="PTHR47942:SF63">
    <property type="entry name" value="PENTATRICOPEPTIDE REPEAT-CONTAINING PROTEIN"/>
    <property type="match status" value="1"/>
</dbReference>
<dbReference type="NCBIfam" id="TIGR00756">
    <property type="entry name" value="PPR"/>
    <property type="match status" value="3"/>
</dbReference>
<evidence type="ECO:0000256" key="1">
    <source>
        <dbReference type="ARBA" id="ARBA00022737"/>
    </source>
</evidence>
<feature type="repeat" description="PPR" evidence="2">
    <location>
        <begin position="529"/>
        <end position="563"/>
    </location>
</feature>
<dbReference type="AlphaFoldDB" id="A0A8H7SHE5"/>
<feature type="repeat" description="PPR" evidence="2">
    <location>
        <begin position="315"/>
        <end position="349"/>
    </location>
</feature>
<organism evidence="4 5">
    <name type="scientific">Thamnidium elegans</name>
    <dbReference type="NCBI Taxonomy" id="101142"/>
    <lineage>
        <taxon>Eukaryota</taxon>
        <taxon>Fungi</taxon>
        <taxon>Fungi incertae sedis</taxon>
        <taxon>Mucoromycota</taxon>
        <taxon>Mucoromycotina</taxon>
        <taxon>Mucoromycetes</taxon>
        <taxon>Mucorales</taxon>
        <taxon>Mucorineae</taxon>
        <taxon>Mucoraceae</taxon>
        <taxon>Thamnidium</taxon>
    </lineage>
</organism>
<name>A0A8H7SHE5_9FUNG</name>
<dbReference type="InterPro" id="IPR051222">
    <property type="entry name" value="PPR/CCM1_RNA-binding"/>
</dbReference>